<dbReference type="AlphaFoldDB" id="A0AAD4JLY5"/>
<evidence type="ECO:0000313" key="4">
    <source>
        <dbReference type="Proteomes" id="UP001190926"/>
    </source>
</evidence>
<dbReference type="PROSITE" id="PS50096">
    <property type="entry name" value="IQ"/>
    <property type="match status" value="1"/>
</dbReference>
<proteinExistence type="predicted"/>
<accession>A0AAD4JLY5</accession>
<dbReference type="EMBL" id="SDAM02000034">
    <property type="protein sequence ID" value="KAH6835425.1"/>
    <property type="molecule type" value="Genomic_DNA"/>
</dbReference>
<sequence>MLSVSPNCIVRSSLEEMLEALQRRDESERPHDVPPALPRRAVSRSRLPSAKRRLPVSFEAYENGKSLKFCVEKGEMRAKDEETELGDSFYVVAAPDEEEFATLTPESAPNKIGALEGTLEVQQGMHGHHDRQHLRELEEVAVTLQSYVRGEITRKAYTKVKSGSSISEIKNLPREMLPLVVEELQNRVSMAEAALKLKENENASLREEVQQFKAQWSEFEAKMKSSEEMWQKQITSLQMALAAAEKSLVAERSTISRPAQICPGRNGVKELEPRKVVSFEKEAGGAIIIEVSDSHYATTPPIEKLRRLKRVIKAWTKDNKFRLRDSKTKIHSHSMGMVHSEADGRWKAWWGRNKSKRPSM</sequence>
<feature type="compositionally biased region" description="Basic and acidic residues" evidence="2">
    <location>
        <begin position="22"/>
        <end position="32"/>
    </location>
</feature>
<evidence type="ECO:0000256" key="1">
    <source>
        <dbReference type="SAM" id="Coils"/>
    </source>
</evidence>
<feature type="coiled-coil region" evidence="1">
    <location>
        <begin position="181"/>
        <end position="222"/>
    </location>
</feature>
<evidence type="ECO:0000256" key="2">
    <source>
        <dbReference type="SAM" id="MobiDB-lite"/>
    </source>
</evidence>
<feature type="region of interest" description="Disordered" evidence="2">
    <location>
        <begin position="22"/>
        <end position="48"/>
    </location>
</feature>
<dbReference type="Gene3D" id="1.20.5.190">
    <property type="match status" value="1"/>
</dbReference>
<reference evidence="3 4" key="1">
    <citation type="journal article" date="2021" name="Nat. Commun.">
        <title>Incipient diploidization of the medicinal plant Perilla within 10,000 years.</title>
        <authorList>
            <person name="Zhang Y."/>
            <person name="Shen Q."/>
            <person name="Leng L."/>
            <person name="Zhang D."/>
            <person name="Chen S."/>
            <person name="Shi Y."/>
            <person name="Ning Z."/>
            <person name="Chen S."/>
        </authorList>
    </citation>
    <scope>NUCLEOTIDE SEQUENCE [LARGE SCALE GENOMIC DNA]</scope>
    <source>
        <strain evidence="4">cv. PC099</strain>
    </source>
</reference>
<keyword evidence="4" id="KW-1185">Reference proteome</keyword>
<gene>
    <name evidence="3" type="ORF">C2S53_003133</name>
</gene>
<organism evidence="3 4">
    <name type="scientific">Perilla frutescens var. hirtella</name>
    <name type="common">Perilla citriodora</name>
    <name type="synonym">Perilla setoyensis</name>
    <dbReference type="NCBI Taxonomy" id="608512"/>
    <lineage>
        <taxon>Eukaryota</taxon>
        <taxon>Viridiplantae</taxon>
        <taxon>Streptophyta</taxon>
        <taxon>Embryophyta</taxon>
        <taxon>Tracheophyta</taxon>
        <taxon>Spermatophyta</taxon>
        <taxon>Magnoliopsida</taxon>
        <taxon>eudicotyledons</taxon>
        <taxon>Gunneridae</taxon>
        <taxon>Pentapetalae</taxon>
        <taxon>asterids</taxon>
        <taxon>lamiids</taxon>
        <taxon>Lamiales</taxon>
        <taxon>Lamiaceae</taxon>
        <taxon>Nepetoideae</taxon>
        <taxon>Elsholtzieae</taxon>
        <taxon>Perilla</taxon>
    </lineage>
</organism>
<protein>
    <submittedName>
        <fullName evidence="3">Myosin 2</fullName>
    </submittedName>
</protein>
<dbReference type="Proteomes" id="UP001190926">
    <property type="component" value="Unassembled WGS sequence"/>
</dbReference>
<name>A0AAD4JLY5_PERFH</name>
<comment type="caution">
    <text evidence="3">The sequence shown here is derived from an EMBL/GenBank/DDBJ whole genome shotgun (WGS) entry which is preliminary data.</text>
</comment>
<evidence type="ECO:0000313" key="3">
    <source>
        <dbReference type="EMBL" id="KAH6835425.1"/>
    </source>
</evidence>
<keyword evidence="1" id="KW-0175">Coiled coil</keyword>